<sequence length="53" mass="5960">MHSMLISIPLFPFAAEGQACGASMPSCYIRYCMIFPPRQPLGPQLLIHRFYGT</sequence>
<dbReference type="Proteomes" id="UP000434957">
    <property type="component" value="Unassembled WGS sequence"/>
</dbReference>
<name>A0A6A3IAX1_9STRA</name>
<proteinExistence type="predicted"/>
<accession>A0A6A3IAX1</accession>
<evidence type="ECO:0000313" key="3">
    <source>
        <dbReference type="EMBL" id="KAE8979047.1"/>
    </source>
</evidence>
<feature type="signal peptide" evidence="1">
    <location>
        <begin position="1"/>
        <end position="17"/>
    </location>
</feature>
<dbReference type="OrthoDB" id="10268426at2759"/>
<dbReference type="EMBL" id="QXFU01003031">
    <property type="protein sequence ID" value="KAE8979047.1"/>
    <property type="molecule type" value="Genomic_DNA"/>
</dbReference>
<feature type="chain" id="PRO_5036164324" evidence="1">
    <location>
        <begin position="18"/>
        <end position="53"/>
    </location>
</feature>
<organism evidence="3 7">
    <name type="scientific">Phytophthora rubi</name>
    <dbReference type="NCBI Taxonomy" id="129364"/>
    <lineage>
        <taxon>Eukaryota</taxon>
        <taxon>Sar</taxon>
        <taxon>Stramenopiles</taxon>
        <taxon>Oomycota</taxon>
        <taxon>Peronosporomycetes</taxon>
        <taxon>Peronosporales</taxon>
        <taxon>Peronosporaceae</taxon>
        <taxon>Phytophthora</taxon>
    </lineage>
</organism>
<dbReference type="Proteomes" id="UP000429607">
    <property type="component" value="Unassembled WGS sequence"/>
</dbReference>
<reference evidence="5 7" key="1">
    <citation type="submission" date="2018-09" db="EMBL/GenBank/DDBJ databases">
        <title>Genomic investigation of the strawberry pathogen Phytophthora fragariae indicates pathogenicity is determined by transcriptional variation in three key races.</title>
        <authorList>
            <person name="Adams T.M."/>
            <person name="Armitage A.D."/>
            <person name="Sobczyk M.K."/>
            <person name="Bates H.J."/>
            <person name="Dunwell J.M."/>
            <person name="Nellist C.F."/>
            <person name="Harrison R.J."/>
        </authorList>
    </citation>
    <scope>NUCLEOTIDE SEQUENCE [LARGE SCALE GENOMIC DNA]</scope>
    <source>
        <strain evidence="2 5">SCRP249</strain>
        <strain evidence="3 7">SCRP324</strain>
        <strain evidence="4 6">SCRP333</strain>
    </source>
</reference>
<dbReference type="EMBL" id="QXFV01004089">
    <property type="protein sequence ID" value="KAE8971788.1"/>
    <property type="molecule type" value="Genomic_DNA"/>
</dbReference>
<dbReference type="AlphaFoldDB" id="A0A6A3IAX1"/>
<protein>
    <submittedName>
        <fullName evidence="3">Uncharacterized protein</fullName>
    </submittedName>
</protein>
<dbReference type="Proteomes" id="UP000435112">
    <property type="component" value="Unassembled WGS sequence"/>
</dbReference>
<gene>
    <name evidence="2" type="ORF">PR001_g26786</name>
    <name evidence="3" type="ORF">PR002_g24529</name>
    <name evidence="4" type="ORF">PR003_g26233</name>
</gene>
<evidence type="ECO:0000256" key="1">
    <source>
        <dbReference type="SAM" id="SignalP"/>
    </source>
</evidence>
<evidence type="ECO:0000313" key="6">
    <source>
        <dbReference type="Proteomes" id="UP000434957"/>
    </source>
</evidence>
<evidence type="ECO:0000313" key="7">
    <source>
        <dbReference type="Proteomes" id="UP000435112"/>
    </source>
</evidence>
<keyword evidence="6" id="KW-1185">Reference proteome</keyword>
<evidence type="ECO:0000313" key="5">
    <source>
        <dbReference type="Proteomes" id="UP000429607"/>
    </source>
</evidence>
<evidence type="ECO:0000313" key="2">
    <source>
        <dbReference type="EMBL" id="KAE8971788.1"/>
    </source>
</evidence>
<comment type="caution">
    <text evidence="3">The sequence shown here is derived from an EMBL/GenBank/DDBJ whole genome shotgun (WGS) entry which is preliminary data.</text>
</comment>
<evidence type="ECO:0000313" key="4">
    <source>
        <dbReference type="EMBL" id="KAE9286747.1"/>
    </source>
</evidence>
<keyword evidence="1" id="KW-0732">Signal</keyword>
<dbReference type="EMBL" id="QXFT01003346">
    <property type="protein sequence ID" value="KAE9286747.1"/>
    <property type="molecule type" value="Genomic_DNA"/>
</dbReference>